<gene>
    <name evidence="17" type="ORF">A7U43_05715</name>
</gene>
<dbReference type="InterPro" id="IPR050856">
    <property type="entry name" value="Biotin_carboxylase_complex"/>
</dbReference>
<keyword evidence="4 13" id="KW-0547">Nucleotide-binding</keyword>
<dbReference type="PROSITE" id="PS00188">
    <property type="entry name" value="BIOTIN"/>
    <property type="match status" value="1"/>
</dbReference>
<dbReference type="PROSITE" id="PS00866">
    <property type="entry name" value="CPSASE_1"/>
    <property type="match status" value="1"/>
</dbReference>
<dbReference type="InterPro" id="IPR005482">
    <property type="entry name" value="Biotin_COase_C"/>
</dbReference>
<evidence type="ECO:0000256" key="12">
    <source>
        <dbReference type="ARBA" id="ARBA00074050"/>
    </source>
</evidence>
<organism evidence="17 18">
    <name type="scientific">Mycobacterium adipatum</name>
    <dbReference type="NCBI Taxonomy" id="1682113"/>
    <lineage>
        <taxon>Bacteria</taxon>
        <taxon>Bacillati</taxon>
        <taxon>Actinomycetota</taxon>
        <taxon>Actinomycetes</taxon>
        <taxon>Mycobacteriales</taxon>
        <taxon>Mycobacteriaceae</taxon>
        <taxon>Mycobacterium</taxon>
    </lineage>
</organism>
<evidence type="ECO:0000256" key="1">
    <source>
        <dbReference type="ARBA" id="ARBA00001953"/>
    </source>
</evidence>
<dbReference type="Pfam" id="PF00289">
    <property type="entry name" value="Biotin_carb_N"/>
    <property type="match status" value="1"/>
</dbReference>
<comment type="cofactor">
    <cofactor evidence="1">
        <name>biotin</name>
        <dbReference type="ChEBI" id="CHEBI:57586"/>
    </cofactor>
</comment>
<dbReference type="FunFam" id="3.30.1490.20:FF:000003">
    <property type="entry name" value="acetyl-CoA carboxylase isoform X1"/>
    <property type="match status" value="1"/>
</dbReference>
<dbReference type="InterPro" id="IPR016185">
    <property type="entry name" value="PreATP-grasp_dom_sf"/>
</dbReference>
<feature type="domain" description="Biotin carboxylation" evidence="16">
    <location>
        <begin position="5"/>
        <end position="455"/>
    </location>
</feature>
<dbReference type="PROSITE" id="PS50975">
    <property type="entry name" value="ATP_GRASP"/>
    <property type="match status" value="1"/>
</dbReference>
<dbReference type="Pfam" id="PF21139">
    <property type="entry name" value="BT_MCC_alpha"/>
    <property type="match status" value="1"/>
</dbReference>
<dbReference type="SUPFAM" id="SSF52440">
    <property type="entry name" value="PreATP-grasp domain"/>
    <property type="match status" value="1"/>
</dbReference>
<dbReference type="InterPro" id="IPR011764">
    <property type="entry name" value="Biotin_carboxylation_dom"/>
</dbReference>
<proteinExistence type="predicted"/>
<accession>A0A172UJ49</accession>
<evidence type="ECO:0000256" key="11">
    <source>
        <dbReference type="ARBA" id="ARBA00065901"/>
    </source>
</evidence>
<evidence type="ECO:0000256" key="9">
    <source>
        <dbReference type="ARBA" id="ARBA00048501"/>
    </source>
</evidence>
<dbReference type="InterPro" id="IPR005479">
    <property type="entry name" value="CPAse_ATP-bd"/>
</dbReference>
<dbReference type="Gene3D" id="3.30.470.20">
    <property type="entry name" value="ATP-grasp fold, B domain"/>
    <property type="match status" value="1"/>
</dbReference>
<dbReference type="PANTHER" id="PTHR18866">
    <property type="entry name" value="CARBOXYLASE:PYRUVATE/ACETYL-COA/PROPIONYL-COA CARBOXYLASE"/>
    <property type="match status" value="1"/>
</dbReference>
<dbReference type="SMART" id="SM00878">
    <property type="entry name" value="Biotin_carb_C"/>
    <property type="match status" value="1"/>
</dbReference>
<dbReference type="OrthoDB" id="9760256at2"/>
<dbReference type="AlphaFoldDB" id="A0A172UJ49"/>
<dbReference type="Pfam" id="PF00364">
    <property type="entry name" value="Biotin_lipoyl"/>
    <property type="match status" value="1"/>
</dbReference>
<name>A0A172UJ49_9MYCO</name>
<comment type="subunit">
    <text evidence="11">The biotin-dependent acyl-CoA carboxylase complex is composed of AccA1, which contains the biotin carboxylase (BC) and biotin carboxyl carrier protein (BCCP) domains, and AccD1, which contains the carboxyl transferase (CT) domain. The AccA1/AccD1 complex forms a dodecamer.</text>
</comment>
<evidence type="ECO:0000256" key="6">
    <source>
        <dbReference type="ARBA" id="ARBA00022946"/>
    </source>
</evidence>
<evidence type="ECO:0000259" key="16">
    <source>
        <dbReference type="PROSITE" id="PS50979"/>
    </source>
</evidence>
<dbReference type="InterPro" id="IPR011054">
    <property type="entry name" value="Rudment_hybrid_motif"/>
</dbReference>
<evidence type="ECO:0000313" key="17">
    <source>
        <dbReference type="EMBL" id="ANE78890.1"/>
    </source>
</evidence>
<dbReference type="Pfam" id="PF02786">
    <property type="entry name" value="CPSase_L_D2"/>
    <property type="match status" value="1"/>
</dbReference>
<dbReference type="Gene3D" id="2.40.50.100">
    <property type="match status" value="1"/>
</dbReference>
<dbReference type="PROSITE" id="PS50968">
    <property type="entry name" value="BIOTINYL_LIPOYL"/>
    <property type="match status" value="1"/>
</dbReference>
<comment type="catalytic activity">
    <reaction evidence="9">
        <text>N(6)-biotinyl-L-lysyl-[protein] + hydrogencarbonate + ATP = N(6)-carboxybiotinyl-L-lysyl-[protein] + ADP + phosphate + H(+)</text>
        <dbReference type="Rhea" id="RHEA:13501"/>
        <dbReference type="Rhea" id="RHEA-COMP:10505"/>
        <dbReference type="Rhea" id="RHEA-COMP:10506"/>
        <dbReference type="ChEBI" id="CHEBI:15378"/>
        <dbReference type="ChEBI" id="CHEBI:17544"/>
        <dbReference type="ChEBI" id="CHEBI:30616"/>
        <dbReference type="ChEBI" id="CHEBI:43474"/>
        <dbReference type="ChEBI" id="CHEBI:83144"/>
        <dbReference type="ChEBI" id="CHEBI:83145"/>
        <dbReference type="ChEBI" id="CHEBI:456216"/>
        <dbReference type="EC" id="6.3.4.14"/>
    </reaction>
    <physiologicalReaction direction="left-to-right" evidence="9">
        <dbReference type="Rhea" id="RHEA:13502"/>
    </physiologicalReaction>
</comment>
<dbReference type="KEGG" id="madi:A7U43_05715"/>
<keyword evidence="5 13" id="KW-0067">ATP-binding</keyword>
<dbReference type="Proteomes" id="UP000077143">
    <property type="component" value="Chromosome"/>
</dbReference>
<evidence type="ECO:0000259" key="15">
    <source>
        <dbReference type="PROSITE" id="PS50975"/>
    </source>
</evidence>
<dbReference type="FunFam" id="3.40.50.20:FF:000010">
    <property type="entry name" value="Propionyl-CoA carboxylase subunit alpha"/>
    <property type="match status" value="1"/>
</dbReference>
<keyword evidence="18" id="KW-1185">Reference proteome</keyword>
<dbReference type="GO" id="GO:0004075">
    <property type="term" value="F:biotin carboxylase activity"/>
    <property type="evidence" value="ECO:0007669"/>
    <property type="project" value="UniProtKB-EC"/>
</dbReference>
<dbReference type="GO" id="GO:0046872">
    <property type="term" value="F:metal ion binding"/>
    <property type="evidence" value="ECO:0007669"/>
    <property type="project" value="InterPro"/>
</dbReference>
<dbReference type="SUPFAM" id="SSF56059">
    <property type="entry name" value="Glutathione synthetase ATP-binding domain-like"/>
    <property type="match status" value="1"/>
</dbReference>
<feature type="domain" description="ATP-grasp" evidence="15">
    <location>
        <begin position="124"/>
        <end position="326"/>
    </location>
</feature>
<dbReference type="InterPro" id="IPR048429">
    <property type="entry name" value="MCC_alpha_BT"/>
</dbReference>
<sequence length="673" mass="70600">MAMPVIKKLLVANRGEIARRVFRTCRELGIATVAVYSDADADAWHVDDADEAVRLPGSSPAETYLDGDRVIAAALLTGADAVHPGYGFMSENAGFARACADAGLVFVGPPPDAIDAMGSKLTAKAMMADAGVPVLPGGDATGLDPDKLRKLGAEIGYPLLVKASAGGGGRGMRVVESADDLDGAVASASREAMSAFSDGTVFLERYVQRPRHVEIQLLADMHGTVVSLFERECSVQRRHQKVIEEAPSPVVDDDLRARMGAAAVAAAQAVGYVGAGTVEFVLDANGGDDDGTFAFLEMNTRLQVEHPVTELVTGLDLVRLQLLVAMGRPLPAEVSKPRITGHAVEARLYAEDPTKGYLPQTGTLRTMQIPDHVGVRVDSGVRDGSVVSHHYDAMLAKVIAWAPTRAEALGALSAALAGARIHGLTTNRDLLVRVLRHDEFAGRGTDTGFLDRHDVADLGAALIDRDGEGLHAIAATLAQVAGRRAAAPVQPTLPAGWRNNPSQLQSTGWLTADGRERRVGYALLRDGVEVEVDGKPVEDVRVLVQRPDRVVLETGGVRRGYDVVLDGDIAYVDSPAGSTAFTQVPRFLDPSTLKPAGSLTAPMPGSVIRLPVAAGDVVTAGQALVVVEAMKMEHTIASPIDGIVAELSVEVGQQVSTGDALAVVGAADSADED</sequence>
<evidence type="ECO:0000256" key="5">
    <source>
        <dbReference type="ARBA" id="ARBA00022840"/>
    </source>
</evidence>
<evidence type="ECO:0000259" key="14">
    <source>
        <dbReference type="PROSITE" id="PS50968"/>
    </source>
</evidence>
<comment type="function">
    <text evidence="10">Component of a biotin-dependent acyl-CoA carboxylase complex. This subunit catalyzes the ATP-dependent carboxylation of the biotin carried by the biotin carboxyl carrier (BCC) domain, resulting in the formation of carboxyl biotin. When associated with the beta1 subunit AccD1, is involved in branched amino-acid catabolism with methylcrotonyl coenzyme A as the substrate.</text>
</comment>
<dbReference type="PROSITE" id="PS50979">
    <property type="entry name" value="BC"/>
    <property type="match status" value="1"/>
</dbReference>
<keyword evidence="7" id="KW-0092">Biotin</keyword>
<reference evidence="17 18" key="1">
    <citation type="submission" date="2016-05" db="EMBL/GenBank/DDBJ databases">
        <title>Complete genome sequence of a phthalic acid esters degrading Mycobacterium sp. YC-RL4.</title>
        <authorList>
            <person name="Ren L."/>
            <person name="Fan S."/>
            <person name="Ruth N."/>
            <person name="Jia Y."/>
            <person name="Wang J."/>
            <person name="Qiao C."/>
        </authorList>
    </citation>
    <scope>NUCLEOTIDE SEQUENCE [LARGE SCALE GENOMIC DNA]</scope>
    <source>
        <strain evidence="17 18">YC-RL4</strain>
    </source>
</reference>
<evidence type="ECO:0000313" key="18">
    <source>
        <dbReference type="Proteomes" id="UP000077143"/>
    </source>
</evidence>
<evidence type="ECO:0000256" key="3">
    <source>
        <dbReference type="ARBA" id="ARBA00022598"/>
    </source>
</evidence>
<comment type="pathway">
    <text evidence="8">Amino-acid degradation; L-leucine degradation.</text>
</comment>
<dbReference type="CDD" id="cd06850">
    <property type="entry name" value="biotinyl_domain"/>
    <property type="match status" value="1"/>
</dbReference>
<dbReference type="InterPro" id="IPR011761">
    <property type="entry name" value="ATP-grasp"/>
</dbReference>
<dbReference type="STRING" id="1682113.A7U43_05715"/>
<dbReference type="PANTHER" id="PTHR18866:SF126">
    <property type="entry name" value="BIOTIN CARBOXYLASE"/>
    <property type="match status" value="1"/>
</dbReference>
<dbReference type="InterPro" id="IPR005481">
    <property type="entry name" value="BC-like_N"/>
</dbReference>
<dbReference type="PROSITE" id="PS00867">
    <property type="entry name" value="CPSASE_2"/>
    <property type="match status" value="1"/>
</dbReference>
<evidence type="ECO:0000256" key="2">
    <source>
        <dbReference type="ARBA" id="ARBA00013263"/>
    </source>
</evidence>
<dbReference type="Pfam" id="PF02785">
    <property type="entry name" value="Biotin_carb_C"/>
    <property type="match status" value="1"/>
</dbReference>
<dbReference type="InterPro" id="IPR000089">
    <property type="entry name" value="Biotin_lipoyl"/>
</dbReference>
<dbReference type="InterPro" id="IPR011053">
    <property type="entry name" value="Single_hybrid_motif"/>
</dbReference>
<dbReference type="EMBL" id="CP015596">
    <property type="protein sequence ID" value="ANE78890.1"/>
    <property type="molecule type" value="Genomic_DNA"/>
</dbReference>
<dbReference type="SUPFAM" id="SSF51246">
    <property type="entry name" value="Rudiment single hybrid motif"/>
    <property type="match status" value="1"/>
</dbReference>
<dbReference type="EC" id="6.3.4.14" evidence="2"/>
<evidence type="ECO:0000256" key="10">
    <source>
        <dbReference type="ARBA" id="ARBA00053351"/>
    </source>
</evidence>
<evidence type="ECO:0000256" key="13">
    <source>
        <dbReference type="PROSITE-ProRule" id="PRU00409"/>
    </source>
</evidence>
<dbReference type="FunFam" id="3.30.470.20:FF:000028">
    <property type="entry name" value="Methylcrotonoyl-CoA carboxylase subunit alpha, mitochondrial"/>
    <property type="match status" value="1"/>
</dbReference>
<evidence type="ECO:0000256" key="4">
    <source>
        <dbReference type="ARBA" id="ARBA00022741"/>
    </source>
</evidence>
<feature type="domain" description="Lipoyl-binding" evidence="14">
    <location>
        <begin position="590"/>
        <end position="665"/>
    </location>
</feature>
<dbReference type="GO" id="GO:0005524">
    <property type="term" value="F:ATP binding"/>
    <property type="evidence" value="ECO:0007669"/>
    <property type="project" value="UniProtKB-UniRule"/>
</dbReference>
<keyword evidence="3" id="KW-0436">Ligase</keyword>
<dbReference type="FunFam" id="2.40.50.100:FF:000003">
    <property type="entry name" value="Acetyl-CoA carboxylase biotin carboxyl carrier protein"/>
    <property type="match status" value="1"/>
</dbReference>
<evidence type="ECO:0000256" key="8">
    <source>
        <dbReference type="ARBA" id="ARBA00046317"/>
    </source>
</evidence>
<keyword evidence="6" id="KW-0809">Transit peptide</keyword>
<protein>
    <recommendedName>
        <fullName evidence="12">Biotin-dependent 3-methylcrotonyl-coenzyme A carboxylase alpha1 subunit</fullName>
        <ecNumber evidence="2">6.3.4.14</ecNumber>
    </recommendedName>
</protein>
<dbReference type="InterPro" id="IPR001882">
    <property type="entry name" value="Biotin_BS"/>
</dbReference>
<dbReference type="SUPFAM" id="SSF51230">
    <property type="entry name" value="Single hybrid motif"/>
    <property type="match status" value="1"/>
</dbReference>
<evidence type="ECO:0000256" key="7">
    <source>
        <dbReference type="ARBA" id="ARBA00023267"/>
    </source>
</evidence>